<evidence type="ECO:0000313" key="12">
    <source>
        <dbReference type="Proteomes" id="UP000460875"/>
    </source>
</evidence>
<dbReference type="Proteomes" id="UP000430387">
    <property type="component" value="Unassembled WGS sequence"/>
</dbReference>
<dbReference type="Proteomes" id="UP000523197">
    <property type="component" value="Unassembled WGS sequence"/>
</dbReference>
<sequence length="117" mass="13397">MRYRREDADGDYTFGSGDDTWLINSPEAVAQAVKTRFELWYGQWFLDTTEGTPWIQSVLGKQKPETYNLAIRKRILETRGVKSILSFNTTVDTTTRRVMFSAEIDTLYGITTVTSEA</sequence>
<evidence type="ECO:0000313" key="1">
    <source>
        <dbReference type="EMBL" id="EFB4532388.1"/>
    </source>
</evidence>
<dbReference type="Proteomes" id="UP000436482">
    <property type="component" value="Unassembled WGS sequence"/>
</dbReference>
<evidence type="ECO:0000313" key="5">
    <source>
        <dbReference type="EMBL" id="MWR12416.1"/>
    </source>
</evidence>
<name>A0A066Q3A7_ECOLX</name>
<dbReference type="Proteomes" id="UP000537181">
    <property type="component" value="Unassembled WGS sequence"/>
</dbReference>
<dbReference type="Proteomes" id="UP000542214">
    <property type="component" value="Unassembled WGS sequence"/>
</dbReference>
<dbReference type="EMBL" id="AASFZR010000019">
    <property type="protein sequence ID" value="EFB4532388.1"/>
    <property type="molecule type" value="Genomic_DNA"/>
</dbReference>
<dbReference type="EMBL" id="AASXRC010000007">
    <property type="protein sequence ID" value="EFI0212535.1"/>
    <property type="molecule type" value="Genomic_DNA"/>
</dbReference>
<dbReference type="EMBL" id="UFZQ01000001">
    <property type="protein sequence ID" value="STE85706.1"/>
    <property type="molecule type" value="Genomic_DNA"/>
</dbReference>
<dbReference type="Proteomes" id="UP000460875">
    <property type="component" value="Unassembled WGS sequence"/>
</dbReference>
<reference evidence="10 11" key="2">
    <citation type="submission" date="2019-12" db="EMBL/GenBank/DDBJ databases">
        <title>Enteriobacteria Tanzani isolates_8377-8380.</title>
        <authorList>
            <person name="Subbiah M."/>
            <person name="Call D."/>
        </authorList>
    </citation>
    <scope>NUCLEOTIDE SEQUENCE [LARGE SCALE GENOMIC DNA]</scope>
    <source>
        <strain evidence="6 12">8379wE2</strain>
        <strain evidence="7 11">8379wE6</strain>
        <strain evidence="5 10">8380wG1</strain>
    </source>
</reference>
<evidence type="ECO:0000313" key="14">
    <source>
        <dbReference type="Proteomes" id="UP000523197"/>
    </source>
</evidence>
<dbReference type="EMBL" id="WTQJ01000004">
    <property type="protein sequence ID" value="MWR12416.1"/>
    <property type="molecule type" value="Genomic_DNA"/>
</dbReference>
<protein>
    <submittedName>
        <fullName evidence="8">Putative phage related protein</fullName>
    </submittedName>
</protein>
<reference evidence="2 15" key="3">
    <citation type="submission" date="2019-12" db="EMBL/GenBank/DDBJ databases">
        <authorList>
            <consortium name="NARMS: The National Antimicrobial Resistance Monitoring System"/>
        </authorList>
    </citation>
    <scope>NUCLEOTIDE SEQUENCE [LARGE SCALE GENOMIC DNA]</scope>
    <source>
        <strain evidence="2 15">CVM N19EC0596</strain>
        <strain evidence="1 16">FSIS11706358</strain>
    </source>
</reference>
<reference evidence="3 13" key="4">
    <citation type="submission" date="2020-02" db="EMBL/GenBank/DDBJ databases">
        <authorList>
            <consortium name="PulseNet: The National Subtyping Network for Foodborne Disease Surveillance"/>
            <person name="Tarr C.L."/>
            <person name="Trees E."/>
            <person name="Katz L.S."/>
            <person name="Carleton-Romer H.A."/>
            <person name="Stroika S."/>
            <person name="Kucerova Z."/>
            <person name="Roache K.F."/>
            <person name="Sabol A.L."/>
            <person name="Besser J."/>
            <person name="Gerner-Smidt P."/>
        </authorList>
    </citation>
    <scope>NUCLEOTIDE SEQUENCE [LARGE SCALE GENOMIC DNA]</scope>
    <source>
        <strain evidence="3 13">2014C-3796</strain>
    </source>
</reference>
<dbReference type="EMBL" id="AASWKX010000013">
    <property type="protein sequence ID" value="EFH6165826.1"/>
    <property type="molecule type" value="Genomic_DNA"/>
</dbReference>
<evidence type="ECO:0000313" key="15">
    <source>
        <dbReference type="Proteomes" id="UP000537181"/>
    </source>
</evidence>
<dbReference type="AlphaFoldDB" id="A0A066Q3A7"/>
<dbReference type="GeneID" id="75170833"/>
<evidence type="ECO:0000313" key="16">
    <source>
        <dbReference type="Proteomes" id="UP000542214"/>
    </source>
</evidence>
<accession>A0A066Q3A7</accession>
<dbReference type="EMBL" id="JABFNF010000005">
    <property type="protein sequence ID" value="MBA1886197.1"/>
    <property type="molecule type" value="Genomic_DNA"/>
</dbReference>
<proteinExistence type="predicted"/>
<evidence type="ECO:0000313" key="3">
    <source>
        <dbReference type="EMBL" id="EFI0212535.1"/>
    </source>
</evidence>
<dbReference type="RefSeq" id="WP_001270634.1">
    <property type="nucleotide sequence ID" value="NZ_AP027612.1"/>
</dbReference>
<dbReference type="InterPro" id="IPR020288">
    <property type="entry name" value="Sheath_initiator"/>
</dbReference>
<evidence type="ECO:0000313" key="11">
    <source>
        <dbReference type="Proteomes" id="UP000436482"/>
    </source>
</evidence>
<evidence type="ECO:0000313" key="7">
    <source>
        <dbReference type="EMBL" id="MWR91541.1"/>
    </source>
</evidence>
<dbReference type="Proteomes" id="UP000521994">
    <property type="component" value="Unassembled WGS sequence"/>
</dbReference>
<evidence type="ECO:0000313" key="4">
    <source>
        <dbReference type="EMBL" id="MBA1886197.1"/>
    </source>
</evidence>
<evidence type="ECO:0000313" key="13">
    <source>
        <dbReference type="Proteomes" id="UP000521994"/>
    </source>
</evidence>
<evidence type="ECO:0000313" key="2">
    <source>
        <dbReference type="EMBL" id="EFH6165826.1"/>
    </source>
</evidence>
<evidence type="ECO:0000313" key="10">
    <source>
        <dbReference type="Proteomes" id="UP000430387"/>
    </source>
</evidence>
<dbReference type="EMBL" id="WTQT01000001">
    <property type="protein sequence ID" value="MWR36575.1"/>
    <property type="molecule type" value="Genomic_DNA"/>
</dbReference>
<dbReference type="EMBL" id="WTQQ01000956">
    <property type="protein sequence ID" value="MWR91541.1"/>
    <property type="molecule type" value="Genomic_DNA"/>
</dbReference>
<evidence type="ECO:0000313" key="6">
    <source>
        <dbReference type="EMBL" id="MWR36575.1"/>
    </source>
</evidence>
<evidence type="ECO:0000313" key="8">
    <source>
        <dbReference type="EMBL" id="STE85706.1"/>
    </source>
</evidence>
<reference evidence="4 14" key="5">
    <citation type="submission" date="2020-05" db="EMBL/GenBank/DDBJ databases">
        <title>Epidemiological investigations into extended-spectrum beta-lactam resistant Escherichia coli ST457 carried by Australian Silver gulls identified clonal lineages that cause ExPEC disease.</title>
        <authorList>
            <person name="Nesporova K."/>
            <person name="Wyrsch E.R."/>
            <person name="Valcek A."/>
            <person name="Bitar I."/>
            <person name="Chaw K."/>
            <person name="Harris P."/>
            <person name="Hrabak J."/>
            <person name="Djordjevic S.P."/>
            <person name="Dolejska M."/>
        </authorList>
    </citation>
    <scope>NUCLEOTIDE SEQUENCE [LARGE SCALE GENOMIC DNA]</scope>
    <source>
        <strain evidence="4 14">CE1966</strain>
    </source>
</reference>
<organism evidence="4 14">
    <name type="scientific">Escherichia coli</name>
    <dbReference type="NCBI Taxonomy" id="562"/>
    <lineage>
        <taxon>Bacteria</taxon>
        <taxon>Pseudomonadati</taxon>
        <taxon>Pseudomonadota</taxon>
        <taxon>Gammaproteobacteria</taxon>
        <taxon>Enterobacterales</taxon>
        <taxon>Enterobacteriaceae</taxon>
        <taxon>Escherichia</taxon>
    </lineage>
</organism>
<reference evidence="8 9" key="1">
    <citation type="submission" date="2018-06" db="EMBL/GenBank/DDBJ databases">
        <authorList>
            <consortium name="Pathogen Informatics"/>
            <person name="Doyle S."/>
        </authorList>
    </citation>
    <scope>NUCLEOTIDE SEQUENCE [LARGE SCALE GENOMIC DNA]</scope>
    <source>
        <strain evidence="8 9">NCTC10418</strain>
    </source>
</reference>
<dbReference type="Proteomes" id="UP000255460">
    <property type="component" value="Unassembled WGS sequence"/>
</dbReference>
<dbReference type="Pfam" id="PF10934">
    <property type="entry name" value="Sheath_initiator"/>
    <property type="match status" value="1"/>
</dbReference>
<evidence type="ECO:0000313" key="9">
    <source>
        <dbReference type="Proteomes" id="UP000255460"/>
    </source>
</evidence>
<gene>
    <name evidence="3" type="ORF">BG944_001663</name>
    <name evidence="1" type="ORF">C0P57_001609</name>
    <name evidence="2" type="ORF">GAJ12_12300</name>
    <name evidence="6" type="ORF">GP975_00315</name>
    <name evidence="7" type="ORF">GP979_25225</name>
    <name evidence="5" type="ORF">GQA06_00990</name>
    <name evidence="4" type="ORF">HLX92_08440</name>
    <name evidence="8" type="ORF">NCTC10418_03327</name>
</gene>